<evidence type="ECO:0000256" key="1">
    <source>
        <dbReference type="ARBA" id="ARBA00009143"/>
    </source>
</evidence>
<proteinExistence type="inferred from homology"/>
<dbReference type="GO" id="GO:0005634">
    <property type="term" value="C:nucleus"/>
    <property type="evidence" value="ECO:0007669"/>
    <property type="project" value="TreeGrafter"/>
</dbReference>
<organism evidence="3 4">
    <name type="scientific">Oryctolagus cuniculus</name>
    <name type="common">Rabbit</name>
    <dbReference type="NCBI Taxonomy" id="9986"/>
    <lineage>
        <taxon>Eukaryota</taxon>
        <taxon>Metazoa</taxon>
        <taxon>Chordata</taxon>
        <taxon>Craniata</taxon>
        <taxon>Vertebrata</taxon>
        <taxon>Euteleostomi</taxon>
        <taxon>Mammalia</taxon>
        <taxon>Eutheria</taxon>
        <taxon>Euarchontoglires</taxon>
        <taxon>Glires</taxon>
        <taxon>Lagomorpha</taxon>
        <taxon>Leporidae</taxon>
        <taxon>Oryctolagus</taxon>
    </lineage>
</organism>
<protein>
    <recommendedName>
        <fullName evidence="2">18 kDa Sin3-associated polypeptide</fullName>
    </recommendedName>
</protein>
<dbReference type="EMBL" id="AAGW02023908">
    <property type="status" value="NOT_ANNOTATED_CDS"/>
    <property type="molecule type" value="Genomic_DNA"/>
</dbReference>
<evidence type="ECO:0000313" key="3">
    <source>
        <dbReference type="Ensembl" id="ENSOCUP00000029090.1"/>
    </source>
</evidence>
<evidence type="ECO:0000256" key="2">
    <source>
        <dbReference type="ARBA" id="ARBA00030511"/>
    </source>
</evidence>
<dbReference type="InterPro" id="IPR042534">
    <property type="entry name" value="SAP18_sf"/>
</dbReference>
<dbReference type="Ensembl" id="ENSOCUT00000027303.2">
    <property type="protein sequence ID" value="ENSOCUP00000029090.1"/>
    <property type="gene ID" value="ENSOCUG00000025739.2"/>
</dbReference>
<dbReference type="SMR" id="A0A5F9C7R5"/>
<dbReference type="GO" id="GO:0003714">
    <property type="term" value="F:transcription corepressor activity"/>
    <property type="evidence" value="ECO:0007669"/>
    <property type="project" value="TreeGrafter"/>
</dbReference>
<dbReference type="PANTHER" id="PTHR13082">
    <property type="entry name" value="SAP18"/>
    <property type="match status" value="1"/>
</dbReference>
<dbReference type="Gene3D" id="3.10.20.550">
    <property type="entry name" value="ASAP complex, SAP18 subunit"/>
    <property type="match status" value="1"/>
</dbReference>
<dbReference type="PANTHER" id="PTHR13082:SF0">
    <property type="entry name" value="HISTONE DEACETYLASE COMPLEX SUBUNIT SAP18"/>
    <property type="match status" value="1"/>
</dbReference>
<reference evidence="3" key="2">
    <citation type="submission" date="2025-08" db="UniProtKB">
        <authorList>
            <consortium name="Ensembl"/>
        </authorList>
    </citation>
    <scope>IDENTIFICATION</scope>
    <source>
        <strain evidence="3">Thorbecke</strain>
    </source>
</reference>
<dbReference type="STRING" id="9986.ENSOCUP00000029090"/>
<sequence length="134" mass="15011">VLAAGDRGQSESLEGHGRKMVVESWVTLEEMTKEPGKPADCKKMCPLLLRVFITHNCCHHWVHEFSHGNVLSSELQVELTLIELTSLVKEIHPETRKKGTHFYFAVVSTNIKKPGHRVKEIAASCLAEKGLMIP</sequence>
<dbReference type="Proteomes" id="UP000001811">
    <property type="component" value="Chromosome 17"/>
</dbReference>
<dbReference type="Pfam" id="PF06487">
    <property type="entry name" value="SAP18"/>
    <property type="match status" value="1"/>
</dbReference>
<dbReference type="InterPro" id="IPR010516">
    <property type="entry name" value="SAP18"/>
</dbReference>
<keyword evidence="4" id="KW-1185">Reference proteome</keyword>
<name>A0A5F9C7R5_RABIT</name>
<dbReference type="InParanoid" id="A0A5F9C7R5"/>
<reference evidence="3 4" key="1">
    <citation type="journal article" date="2011" name="Nature">
        <title>A high-resolution map of human evolutionary constraint using 29 mammals.</title>
        <authorList>
            <person name="Lindblad-Toh K."/>
            <person name="Garber M."/>
            <person name="Zuk O."/>
            <person name="Lin M.F."/>
            <person name="Parker B.J."/>
            <person name="Washietl S."/>
            <person name="Kheradpour P."/>
            <person name="Ernst J."/>
            <person name="Jordan G."/>
            <person name="Mauceli E."/>
            <person name="Ward L.D."/>
            <person name="Lowe C.B."/>
            <person name="Holloway A.K."/>
            <person name="Clamp M."/>
            <person name="Gnerre S."/>
            <person name="Alfoldi J."/>
            <person name="Beal K."/>
            <person name="Chang J."/>
            <person name="Clawson H."/>
            <person name="Cuff J."/>
            <person name="Di Palma F."/>
            <person name="Fitzgerald S."/>
            <person name="Flicek P."/>
            <person name="Guttman M."/>
            <person name="Hubisz M.J."/>
            <person name="Jaffe D.B."/>
            <person name="Jungreis I."/>
            <person name="Kent W.J."/>
            <person name="Kostka D."/>
            <person name="Lara M."/>
            <person name="Martins A.L."/>
            <person name="Massingham T."/>
            <person name="Moltke I."/>
            <person name="Raney B.J."/>
            <person name="Rasmussen M.D."/>
            <person name="Robinson J."/>
            <person name="Stark A."/>
            <person name="Vilella A.J."/>
            <person name="Wen J."/>
            <person name="Xie X."/>
            <person name="Zody M.C."/>
            <person name="Baldwin J."/>
            <person name="Bloom T."/>
            <person name="Chin C.W."/>
            <person name="Heiman D."/>
            <person name="Nicol R."/>
            <person name="Nusbaum C."/>
            <person name="Young S."/>
            <person name="Wilkinson J."/>
            <person name="Worley K.C."/>
            <person name="Kovar C.L."/>
            <person name="Muzny D.M."/>
            <person name="Gibbs R.A."/>
            <person name="Cree A."/>
            <person name="Dihn H.H."/>
            <person name="Fowler G."/>
            <person name="Jhangiani S."/>
            <person name="Joshi V."/>
            <person name="Lee S."/>
            <person name="Lewis L.R."/>
            <person name="Nazareth L.V."/>
            <person name="Okwuonu G."/>
            <person name="Santibanez J."/>
            <person name="Warren W.C."/>
            <person name="Mardis E.R."/>
            <person name="Weinstock G.M."/>
            <person name="Wilson R.K."/>
            <person name="Delehaunty K."/>
            <person name="Dooling D."/>
            <person name="Fronik C."/>
            <person name="Fulton L."/>
            <person name="Fulton B."/>
            <person name="Graves T."/>
            <person name="Minx P."/>
            <person name="Sodergren E."/>
            <person name="Birney E."/>
            <person name="Margulies E.H."/>
            <person name="Herrero J."/>
            <person name="Green E.D."/>
            <person name="Haussler D."/>
            <person name="Siepel A."/>
            <person name="Goldman N."/>
            <person name="Pollard K.S."/>
            <person name="Pedersen J.S."/>
            <person name="Lander E.S."/>
            <person name="Kellis M."/>
        </authorList>
    </citation>
    <scope>NUCLEOTIDE SEQUENCE [LARGE SCALE GENOMIC DNA]</scope>
    <source>
        <strain evidence="3 4">Thorbecke inbred</strain>
    </source>
</reference>
<reference evidence="3" key="3">
    <citation type="submission" date="2025-09" db="UniProtKB">
        <authorList>
            <consortium name="Ensembl"/>
        </authorList>
    </citation>
    <scope>IDENTIFICATION</scope>
    <source>
        <strain evidence="3">Thorbecke</strain>
    </source>
</reference>
<dbReference type="GeneTree" id="ENSGT00390000003152"/>
<evidence type="ECO:0000313" key="4">
    <source>
        <dbReference type="Proteomes" id="UP000001811"/>
    </source>
</evidence>
<accession>A0A5F9C7R5</accession>
<comment type="similarity">
    <text evidence="1">Belongs to the SAP18 family.</text>
</comment>
<dbReference type="AlphaFoldDB" id="A0A5F9C7R5"/>